<keyword evidence="4" id="KW-1185">Reference proteome</keyword>
<dbReference type="Pfam" id="PF12222">
    <property type="entry name" value="PNGaseA"/>
    <property type="match status" value="1"/>
</dbReference>
<feature type="domain" description="Peptide N-acetyl-beta-D-glucosaminyl asparaginase amidase A N-terminal" evidence="2">
    <location>
        <begin position="63"/>
        <end position="309"/>
    </location>
</feature>
<name>A0A6G0W7L5_9STRA</name>
<dbReference type="InterPro" id="IPR021102">
    <property type="entry name" value="PNGase_A"/>
</dbReference>
<comment type="caution">
    <text evidence="3">The sequence shown here is derived from an EMBL/GenBank/DDBJ whole genome shotgun (WGS) entry which is preliminary data.</text>
</comment>
<keyword evidence="1" id="KW-0732">Signal</keyword>
<feature type="signal peptide" evidence="1">
    <location>
        <begin position="1"/>
        <end position="17"/>
    </location>
</feature>
<evidence type="ECO:0000313" key="3">
    <source>
        <dbReference type="EMBL" id="KAF0722104.1"/>
    </source>
</evidence>
<accession>A0A6G0W7L5</accession>
<dbReference type="VEuPathDB" id="FungiDB:AeMF1_002153"/>
<dbReference type="AlphaFoldDB" id="A0A6G0W7L5"/>
<evidence type="ECO:0000313" key="4">
    <source>
        <dbReference type="Proteomes" id="UP000481153"/>
    </source>
</evidence>
<gene>
    <name evidence="3" type="ORF">Ae201684_018686</name>
</gene>
<sequence>MFKAVAFVVSLVAAVQSSSVFKNAFQAASIDTPGLVSKAIPPRNLSLDLVRPADTSAIDKSLGSCTVTLVKNYTFGFSYGKPYRGQIPKHKCMDDPAYSLVYLRFSATVDRGQQFDRIAAVWIDGLELLRSTTQEPSSSVGPSWEVFKEISHYRKSLRQGSNVTIALDNIVDQTYTSYFHVNVTIEFYKKKANVFAIQAVPKLPDLVIPIFHKNDTYPWFNVQPSSSGQNFNWVTLPRNLDSLYLELFVSHHGCDEFYYGNPPDEYMEALGSSCGSGSFREIQVLIDDEPVAAIWPFTLIYTGGLSPAL</sequence>
<dbReference type="PANTHER" id="PTHR31104">
    <property type="entry name" value="PEPTIDE-N4-(N-ACETYL-BETA-GLUCOSAMINYL)ASPARAGINE AMIDASE A PROTEIN"/>
    <property type="match status" value="1"/>
</dbReference>
<organism evidence="3 4">
    <name type="scientific">Aphanomyces euteiches</name>
    <dbReference type="NCBI Taxonomy" id="100861"/>
    <lineage>
        <taxon>Eukaryota</taxon>
        <taxon>Sar</taxon>
        <taxon>Stramenopiles</taxon>
        <taxon>Oomycota</taxon>
        <taxon>Saprolegniomycetes</taxon>
        <taxon>Saprolegniales</taxon>
        <taxon>Verrucalvaceae</taxon>
        <taxon>Aphanomyces</taxon>
    </lineage>
</organism>
<proteinExistence type="predicted"/>
<dbReference type="EMBL" id="VJMJ01000348">
    <property type="protein sequence ID" value="KAF0722104.1"/>
    <property type="molecule type" value="Genomic_DNA"/>
</dbReference>
<evidence type="ECO:0000259" key="2">
    <source>
        <dbReference type="Pfam" id="PF12222"/>
    </source>
</evidence>
<dbReference type="Proteomes" id="UP000481153">
    <property type="component" value="Unassembled WGS sequence"/>
</dbReference>
<protein>
    <recommendedName>
        <fullName evidence="2">Peptide N-acetyl-beta-D-glucosaminyl asparaginase amidase A N-terminal domain-containing protein</fullName>
    </recommendedName>
</protein>
<feature type="chain" id="PRO_5026102480" description="Peptide N-acetyl-beta-D-glucosaminyl asparaginase amidase A N-terminal domain-containing protein" evidence="1">
    <location>
        <begin position="18"/>
        <end position="309"/>
    </location>
</feature>
<dbReference type="InterPro" id="IPR056948">
    <property type="entry name" value="PNGaseA_N"/>
</dbReference>
<evidence type="ECO:0000256" key="1">
    <source>
        <dbReference type="SAM" id="SignalP"/>
    </source>
</evidence>
<reference evidence="3 4" key="1">
    <citation type="submission" date="2019-07" db="EMBL/GenBank/DDBJ databases">
        <title>Genomics analysis of Aphanomyces spp. identifies a new class of oomycete effector associated with host adaptation.</title>
        <authorList>
            <person name="Gaulin E."/>
        </authorList>
    </citation>
    <scope>NUCLEOTIDE SEQUENCE [LARGE SCALE GENOMIC DNA]</scope>
    <source>
        <strain evidence="3 4">ATCC 201684</strain>
    </source>
</reference>